<dbReference type="AlphaFoldDB" id="A0A9W8N589"/>
<dbReference type="InterPro" id="IPR015421">
    <property type="entry name" value="PyrdxlP-dep_Trfase_major"/>
</dbReference>
<evidence type="ECO:0000313" key="7">
    <source>
        <dbReference type="EMBL" id="KAJ3556795.1"/>
    </source>
</evidence>
<evidence type="ECO:0000259" key="6">
    <source>
        <dbReference type="Pfam" id="PF00266"/>
    </source>
</evidence>
<evidence type="ECO:0000256" key="4">
    <source>
        <dbReference type="ARBA" id="ARBA00029440"/>
    </source>
</evidence>
<dbReference type="GO" id="GO:0030170">
    <property type="term" value="F:pyridoxal phosphate binding"/>
    <property type="evidence" value="ECO:0007669"/>
    <property type="project" value="TreeGrafter"/>
</dbReference>
<evidence type="ECO:0000313" key="8">
    <source>
        <dbReference type="Proteomes" id="UP001148614"/>
    </source>
</evidence>
<dbReference type="GO" id="GO:0006564">
    <property type="term" value="P:L-serine biosynthetic process"/>
    <property type="evidence" value="ECO:0007669"/>
    <property type="project" value="InterPro"/>
</dbReference>
<keyword evidence="2" id="KW-0808">Transferase</keyword>
<dbReference type="GO" id="GO:0005737">
    <property type="term" value="C:cytoplasm"/>
    <property type="evidence" value="ECO:0007669"/>
    <property type="project" value="TreeGrafter"/>
</dbReference>
<dbReference type="Pfam" id="PF00266">
    <property type="entry name" value="Aminotran_5"/>
    <property type="match status" value="1"/>
</dbReference>
<dbReference type="InterPro" id="IPR015424">
    <property type="entry name" value="PyrdxlP-dep_Trfase"/>
</dbReference>
<proteinExistence type="predicted"/>
<dbReference type="PANTHER" id="PTHR43247">
    <property type="entry name" value="PHOSPHOSERINE AMINOTRANSFERASE"/>
    <property type="match status" value="1"/>
</dbReference>
<name>A0A9W8N589_9PEZI</name>
<evidence type="ECO:0000256" key="1">
    <source>
        <dbReference type="ARBA" id="ARBA00001933"/>
    </source>
</evidence>
<protein>
    <recommendedName>
        <fullName evidence="6">Aminotransferase class V domain-containing protein</fullName>
    </recommendedName>
</protein>
<dbReference type="GO" id="GO:0004648">
    <property type="term" value="F:O-phospho-L-serine:2-oxoglutarate aminotransferase activity"/>
    <property type="evidence" value="ECO:0007669"/>
    <property type="project" value="UniProtKB-EC"/>
</dbReference>
<dbReference type="SUPFAM" id="SSF53383">
    <property type="entry name" value="PLP-dependent transferases"/>
    <property type="match status" value="1"/>
</dbReference>
<accession>A0A9W8N589</accession>
<sequence>MPSRSDITYFGAGPALLPTAVLEEAAKALLNYNDTGLGLAEHSHRSQLASDILKQTKTDLASCLDIPDDYEILFMQGGGTGQFGWCNSFPLVVMTWEH</sequence>
<evidence type="ECO:0000256" key="5">
    <source>
        <dbReference type="ARBA" id="ARBA00049007"/>
    </source>
</evidence>
<evidence type="ECO:0000256" key="2">
    <source>
        <dbReference type="ARBA" id="ARBA00022679"/>
    </source>
</evidence>
<comment type="catalytic activity">
    <reaction evidence="5">
        <text>O-phospho-L-serine + 2-oxoglutarate = 3-phosphooxypyruvate + L-glutamate</text>
        <dbReference type="Rhea" id="RHEA:14329"/>
        <dbReference type="ChEBI" id="CHEBI:16810"/>
        <dbReference type="ChEBI" id="CHEBI:18110"/>
        <dbReference type="ChEBI" id="CHEBI:29985"/>
        <dbReference type="ChEBI" id="CHEBI:57524"/>
        <dbReference type="EC" id="2.6.1.52"/>
    </reaction>
</comment>
<organism evidence="7 8">
    <name type="scientific">Xylaria arbuscula</name>
    <dbReference type="NCBI Taxonomy" id="114810"/>
    <lineage>
        <taxon>Eukaryota</taxon>
        <taxon>Fungi</taxon>
        <taxon>Dikarya</taxon>
        <taxon>Ascomycota</taxon>
        <taxon>Pezizomycotina</taxon>
        <taxon>Sordariomycetes</taxon>
        <taxon>Xylariomycetidae</taxon>
        <taxon>Xylariales</taxon>
        <taxon>Xylariaceae</taxon>
        <taxon>Xylaria</taxon>
    </lineage>
</organism>
<comment type="cofactor">
    <cofactor evidence="1">
        <name>pyridoxal 5'-phosphate</name>
        <dbReference type="ChEBI" id="CHEBI:597326"/>
    </cofactor>
</comment>
<dbReference type="Gene3D" id="3.40.640.10">
    <property type="entry name" value="Type I PLP-dependent aspartate aminotransferase-like (Major domain)"/>
    <property type="match status" value="1"/>
</dbReference>
<reference evidence="7" key="1">
    <citation type="submission" date="2022-07" db="EMBL/GenBank/DDBJ databases">
        <title>Genome Sequence of Xylaria arbuscula.</title>
        <authorList>
            <person name="Buettner E."/>
        </authorList>
    </citation>
    <scope>NUCLEOTIDE SEQUENCE</scope>
    <source>
        <strain evidence="7">VT107</strain>
    </source>
</reference>
<gene>
    <name evidence="7" type="ORF">NPX13_g10060</name>
</gene>
<keyword evidence="8" id="KW-1185">Reference proteome</keyword>
<dbReference type="InterPro" id="IPR000192">
    <property type="entry name" value="Aminotrans_V_dom"/>
</dbReference>
<comment type="caution">
    <text evidence="7">The sequence shown here is derived from an EMBL/GenBank/DDBJ whole genome shotgun (WGS) entry which is preliminary data.</text>
</comment>
<keyword evidence="3" id="KW-0663">Pyridoxal phosphate</keyword>
<dbReference type="Proteomes" id="UP001148614">
    <property type="component" value="Unassembled WGS sequence"/>
</dbReference>
<dbReference type="InterPro" id="IPR022278">
    <property type="entry name" value="Pser_aminoTfrase"/>
</dbReference>
<feature type="domain" description="Aminotransferase class V" evidence="6">
    <location>
        <begin position="9"/>
        <end position="80"/>
    </location>
</feature>
<dbReference type="PANTHER" id="PTHR43247:SF1">
    <property type="entry name" value="PHOSPHOSERINE AMINOTRANSFERASE"/>
    <property type="match status" value="1"/>
</dbReference>
<comment type="pathway">
    <text evidence="4">Amino-acid biosynthesis.</text>
</comment>
<dbReference type="EMBL" id="JANPWZ010002691">
    <property type="protein sequence ID" value="KAJ3556795.1"/>
    <property type="molecule type" value="Genomic_DNA"/>
</dbReference>
<evidence type="ECO:0000256" key="3">
    <source>
        <dbReference type="ARBA" id="ARBA00022898"/>
    </source>
</evidence>